<organism evidence="2 3">
    <name type="scientific">Puccinia triticina</name>
    <dbReference type="NCBI Taxonomy" id="208348"/>
    <lineage>
        <taxon>Eukaryota</taxon>
        <taxon>Fungi</taxon>
        <taxon>Dikarya</taxon>
        <taxon>Basidiomycota</taxon>
        <taxon>Pucciniomycotina</taxon>
        <taxon>Pucciniomycetes</taxon>
        <taxon>Pucciniales</taxon>
        <taxon>Pucciniaceae</taxon>
        <taxon>Puccinia</taxon>
    </lineage>
</organism>
<dbReference type="RefSeq" id="XP_053024641.1">
    <property type="nucleotide sequence ID" value="XM_053160692.1"/>
</dbReference>
<feature type="compositionally biased region" description="Acidic residues" evidence="1">
    <location>
        <begin position="76"/>
        <end position="89"/>
    </location>
</feature>
<feature type="compositionally biased region" description="Polar residues" evidence="1">
    <location>
        <begin position="109"/>
        <end position="128"/>
    </location>
</feature>
<feature type="compositionally biased region" description="Polar residues" evidence="1">
    <location>
        <begin position="158"/>
        <end position="183"/>
    </location>
</feature>
<accession>A0ABY7CV22</accession>
<reference evidence="2" key="1">
    <citation type="submission" date="2022-10" db="EMBL/GenBank/DDBJ databases">
        <title>Puccinia triticina Genome sequencing and assembly.</title>
        <authorList>
            <person name="Li C."/>
        </authorList>
    </citation>
    <scope>NUCLEOTIDE SEQUENCE</scope>
    <source>
        <strain evidence="2">Pt15</strain>
    </source>
</reference>
<name>A0ABY7CV22_9BASI</name>
<keyword evidence="3" id="KW-1185">Reference proteome</keyword>
<proteinExistence type="predicted"/>
<evidence type="ECO:0000313" key="2">
    <source>
        <dbReference type="EMBL" id="WAQ89086.1"/>
    </source>
</evidence>
<feature type="region of interest" description="Disordered" evidence="1">
    <location>
        <begin position="68"/>
        <end position="183"/>
    </location>
</feature>
<dbReference type="EMBL" id="CP110430">
    <property type="protein sequence ID" value="WAQ89086.1"/>
    <property type="molecule type" value="Genomic_DNA"/>
</dbReference>
<gene>
    <name evidence="2" type="ORF">PtA15_10A509</name>
</gene>
<dbReference type="GeneID" id="77801587"/>
<evidence type="ECO:0000256" key="1">
    <source>
        <dbReference type="SAM" id="MobiDB-lite"/>
    </source>
</evidence>
<sequence>MAVLSTVQPRRRHESLKGRLKEADLRINGSISDRLQLDRDRLLEEENAHKDRMDAIGGFRKTEIIPIGKLQRAIDESDTESEPLSESEDTASAQQALQAQGAAAGVDEASQQYDGSQDWPNNNTSNGQEDQHSDGLMPAEDLDADLEDLDNDELDYSHATTNPDLSSRLGQLDQSYQSFESEN</sequence>
<protein>
    <submittedName>
        <fullName evidence="2">Uncharacterized protein</fullName>
    </submittedName>
</protein>
<evidence type="ECO:0000313" key="3">
    <source>
        <dbReference type="Proteomes" id="UP001164743"/>
    </source>
</evidence>
<feature type="compositionally biased region" description="Low complexity" evidence="1">
    <location>
        <begin position="91"/>
        <end position="104"/>
    </location>
</feature>
<dbReference type="Proteomes" id="UP001164743">
    <property type="component" value="Chromosome 10A"/>
</dbReference>
<feature type="compositionally biased region" description="Acidic residues" evidence="1">
    <location>
        <begin position="140"/>
        <end position="154"/>
    </location>
</feature>